<dbReference type="Gene3D" id="1.10.533.10">
    <property type="entry name" value="Death Domain, Fas"/>
    <property type="match status" value="1"/>
</dbReference>
<dbReference type="OrthoDB" id="6281858at2759"/>
<evidence type="ECO:0000313" key="1">
    <source>
        <dbReference type="EMBL" id="VDI41712.1"/>
    </source>
</evidence>
<accession>A0A8B6F0X1</accession>
<gene>
    <name evidence="1" type="ORF">MGAL_10B054177</name>
</gene>
<protein>
    <recommendedName>
        <fullName evidence="3">Death domain-containing protein</fullName>
    </recommendedName>
</protein>
<reference evidence="1" key="1">
    <citation type="submission" date="2018-11" db="EMBL/GenBank/DDBJ databases">
        <authorList>
            <person name="Alioto T."/>
            <person name="Alioto T."/>
        </authorList>
    </citation>
    <scope>NUCLEOTIDE SEQUENCE</scope>
</reference>
<proteinExistence type="predicted"/>
<sequence>MTEEAGTATGKSKENAVLKDGSLAVLARVVGVKQLKGLMLAMYLNIPNTSIINLINEQCPETGLSDANDKVMIETTQKCLLYWKQIRSNSKDKDKLKELKTALEKLGEEDIRKVIEDKAADNLELTADAFSE</sequence>
<name>A0A8B6F0X1_MYTGA</name>
<dbReference type="EMBL" id="UYJE01005938">
    <property type="protein sequence ID" value="VDI41712.1"/>
    <property type="molecule type" value="Genomic_DNA"/>
</dbReference>
<dbReference type="Proteomes" id="UP000596742">
    <property type="component" value="Unassembled WGS sequence"/>
</dbReference>
<dbReference type="InterPro" id="IPR011029">
    <property type="entry name" value="DEATH-like_dom_sf"/>
</dbReference>
<evidence type="ECO:0008006" key="3">
    <source>
        <dbReference type="Google" id="ProtNLM"/>
    </source>
</evidence>
<keyword evidence="2" id="KW-1185">Reference proteome</keyword>
<dbReference type="AlphaFoldDB" id="A0A8B6F0X1"/>
<comment type="caution">
    <text evidence="1">The sequence shown here is derived from an EMBL/GenBank/DDBJ whole genome shotgun (WGS) entry which is preliminary data.</text>
</comment>
<evidence type="ECO:0000313" key="2">
    <source>
        <dbReference type="Proteomes" id="UP000596742"/>
    </source>
</evidence>
<organism evidence="1 2">
    <name type="scientific">Mytilus galloprovincialis</name>
    <name type="common">Mediterranean mussel</name>
    <dbReference type="NCBI Taxonomy" id="29158"/>
    <lineage>
        <taxon>Eukaryota</taxon>
        <taxon>Metazoa</taxon>
        <taxon>Spiralia</taxon>
        <taxon>Lophotrochozoa</taxon>
        <taxon>Mollusca</taxon>
        <taxon>Bivalvia</taxon>
        <taxon>Autobranchia</taxon>
        <taxon>Pteriomorphia</taxon>
        <taxon>Mytilida</taxon>
        <taxon>Mytiloidea</taxon>
        <taxon>Mytilidae</taxon>
        <taxon>Mytilinae</taxon>
        <taxon>Mytilus</taxon>
    </lineage>
</organism>